<dbReference type="SUPFAM" id="SSF54373">
    <property type="entry name" value="FAD-linked reductases, C-terminal domain"/>
    <property type="match status" value="1"/>
</dbReference>
<dbReference type="AlphaFoldDB" id="A0A0F8WUD5"/>
<proteinExistence type="inferred from homology"/>
<feature type="binding site" evidence="3">
    <location>
        <position position="87"/>
    </location>
    <ligand>
        <name>FAD</name>
        <dbReference type="ChEBI" id="CHEBI:57692"/>
    </ligand>
</feature>
<dbReference type="Gene3D" id="3.50.50.60">
    <property type="entry name" value="FAD/NAD(P)-binding domain"/>
    <property type="match status" value="1"/>
</dbReference>
<dbReference type="OrthoDB" id="269227at2759"/>
<dbReference type="PANTHER" id="PTHR11552:SF134">
    <property type="entry name" value="GLUCOSE-METHANOL-CHOLINE OXIDOREDUCTASE N-TERMINAL DOMAIN-CONTAINING PROTEIN"/>
    <property type="match status" value="1"/>
</dbReference>
<dbReference type="GO" id="GO:0050660">
    <property type="term" value="F:flavin adenine dinucleotide binding"/>
    <property type="evidence" value="ECO:0007669"/>
    <property type="project" value="InterPro"/>
</dbReference>
<dbReference type="EMBL" id="JZBS01001834">
    <property type="protein sequence ID" value="KKK21190.1"/>
    <property type="molecule type" value="Genomic_DNA"/>
</dbReference>
<evidence type="ECO:0000313" key="8">
    <source>
        <dbReference type="EMBL" id="KKK21190.1"/>
    </source>
</evidence>
<evidence type="ECO:0000259" key="6">
    <source>
        <dbReference type="PROSITE" id="PS00623"/>
    </source>
</evidence>
<keyword evidence="3 5" id="KW-0274">FAD</keyword>
<accession>A0A0F8WUD5</accession>
<keyword evidence="9" id="KW-1185">Reference proteome</keyword>
<dbReference type="SUPFAM" id="SSF51905">
    <property type="entry name" value="FAD/NAD(P)-binding domain"/>
    <property type="match status" value="1"/>
</dbReference>
<dbReference type="STRING" id="308745.A0A0F8WUD5"/>
<evidence type="ECO:0000256" key="1">
    <source>
        <dbReference type="ARBA" id="ARBA00010790"/>
    </source>
</evidence>
<dbReference type="InterPro" id="IPR000172">
    <property type="entry name" value="GMC_OxRdtase_N"/>
</dbReference>
<dbReference type="Proteomes" id="UP000034291">
    <property type="component" value="Unassembled WGS sequence"/>
</dbReference>
<feature type="active site" description="Proton donor" evidence="2">
    <location>
        <position position="498"/>
    </location>
</feature>
<keyword evidence="4" id="KW-1015">Disulfide bond</keyword>
<evidence type="ECO:0000256" key="3">
    <source>
        <dbReference type="PIRSR" id="PIRSR000137-2"/>
    </source>
</evidence>
<dbReference type="Gene3D" id="3.30.560.10">
    <property type="entry name" value="Glucose Oxidase, domain 3"/>
    <property type="match status" value="1"/>
</dbReference>
<dbReference type="PROSITE" id="PS00624">
    <property type="entry name" value="GMC_OXRED_2"/>
    <property type="match status" value="1"/>
</dbReference>
<organism evidence="8 9">
    <name type="scientific">Aspergillus rambellii</name>
    <dbReference type="NCBI Taxonomy" id="308745"/>
    <lineage>
        <taxon>Eukaryota</taxon>
        <taxon>Fungi</taxon>
        <taxon>Dikarya</taxon>
        <taxon>Ascomycota</taxon>
        <taxon>Pezizomycotina</taxon>
        <taxon>Eurotiomycetes</taxon>
        <taxon>Eurotiomycetidae</taxon>
        <taxon>Eurotiales</taxon>
        <taxon>Aspergillaceae</taxon>
        <taxon>Aspergillus</taxon>
        <taxon>Aspergillus subgen. Nidulantes</taxon>
    </lineage>
</organism>
<reference evidence="8 9" key="1">
    <citation type="submission" date="2015-02" db="EMBL/GenBank/DDBJ databases">
        <title>Draft Genome Sequences of Two Closely-Related Aflatoxigenic Aspergillus Species Obtained from the Cote d'Ivoire.</title>
        <authorList>
            <person name="Moore G.G."/>
            <person name="Beltz S.B."/>
            <person name="Mack B.M."/>
        </authorList>
    </citation>
    <scope>NUCLEOTIDE SEQUENCE [LARGE SCALE GENOMIC DNA]</scope>
    <source>
        <strain evidence="8 9">SRRC1468</strain>
    </source>
</reference>
<feature type="active site" description="Proton acceptor" evidence="2">
    <location>
        <position position="542"/>
    </location>
</feature>
<sequence length="567" mass="62594">MSSSISWDFIVVGSGPAGCAIASRLARSAARPQVLLLEAGNRRDEKALRVDGKRWMSFRQSDTNWGYKTIPQEHCNDREIDFSRGKVLGGSSAINFGVYTVGAQDDYDEWAALVEDDAFRWEKIQERFKSLETFHRGVPDPRYAHLADPKESDHGKDGALRLGYAGEWEPDLPLVLEALNEAGLPLNLDHNSGNPIGMAVGINSAYSGVRTTAADLLRDAPENLTIIPASPVQRVILDGKIAVGVESNGLQYLASKDVIISAGSLDSPKILMHSGIGPADQLEKFNIPVVKDIRAIGHGMRDHPFVPLCFLRNPETNDRNSFFGKQEAMDAAMEQWMIDGTGPWARYASQILMGWFKSDRITQSAEFKALPASTQEFLNRPTVPHYELASHFPIHMLVPELTQDYSYVCFAFFLMNQQSKGEVRLQSSDPNEPLLFNANFLAHPYDRRVCIEAARELLRVTNHEAFKKDTVSMILGPASESDEDILEFCKNLVGSAWHMTGTVKMGKPGQADAAVDSKFRVCGVENLRVADMSVVPVMTNNHTQATAYVTGASCADILIAEYGLDRA</sequence>
<dbReference type="Pfam" id="PF05199">
    <property type="entry name" value="GMC_oxred_C"/>
    <property type="match status" value="1"/>
</dbReference>
<keyword evidence="5" id="KW-0285">Flavoprotein</keyword>
<dbReference type="PIRSF" id="PIRSF000137">
    <property type="entry name" value="Alcohol_oxidase"/>
    <property type="match status" value="1"/>
</dbReference>
<dbReference type="Pfam" id="PF00732">
    <property type="entry name" value="GMC_oxred_N"/>
    <property type="match status" value="1"/>
</dbReference>
<evidence type="ECO:0000313" key="9">
    <source>
        <dbReference type="Proteomes" id="UP000034291"/>
    </source>
</evidence>
<comment type="cofactor">
    <cofactor evidence="3">
        <name>FAD</name>
        <dbReference type="ChEBI" id="CHEBI:57692"/>
    </cofactor>
</comment>
<feature type="binding site" evidence="3">
    <location>
        <begin position="95"/>
        <end position="98"/>
    </location>
    <ligand>
        <name>FAD</name>
        <dbReference type="ChEBI" id="CHEBI:57692"/>
    </ligand>
</feature>
<evidence type="ECO:0000256" key="5">
    <source>
        <dbReference type="RuleBase" id="RU003968"/>
    </source>
</evidence>
<feature type="binding site" evidence="3">
    <location>
        <begin position="497"/>
        <end position="498"/>
    </location>
    <ligand>
        <name>FAD</name>
        <dbReference type="ChEBI" id="CHEBI:57692"/>
    </ligand>
</feature>
<dbReference type="InterPro" id="IPR012132">
    <property type="entry name" value="GMC_OxRdtase"/>
</dbReference>
<evidence type="ECO:0000259" key="7">
    <source>
        <dbReference type="PROSITE" id="PS00624"/>
    </source>
</evidence>
<evidence type="ECO:0000256" key="4">
    <source>
        <dbReference type="PIRSR" id="PIRSR000137-3"/>
    </source>
</evidence>
<feature type="disulfide bond" evidence="4">
    <location>
        <begin position="450"/>
        <end position="489"/>
    </location>
</feature>
<feature type="binding site" evidence="3">
    <location>
        <position position="232"/>
    </location>
    <ligand>
        <name>FAD</name>
        <dbReference type="ChEBI" id="CHEBI:57692"/>
    </ligand>
</feature>
<comment type="caution">
    <text evidence="8">The sequence shown here is derived from an EMBL/GenBank/DDBJ whole genome shotgun (WGS) entry which is preliminary data.</text>
</comment>
<dbReference type="InterPro" id="IPR036188">
    <property type="entry name" value="FAD/NAD-bd_sf"/>
</dbReference>
<feature type="domain" description="Glucose-methanol-choline oxidoreductase N-terminal" evidence="7">
    <location>
        <begin position="263"/>
        <end position="277"/>
    </location>
</feature>
<dbReference type="PANTHER" id="PTHR11552">
    <property type="entry name" value="GLUCOSE-METHANOL-CHOLINE GMC OXIDOREDUCTASE"/>
    <property type="match status" value="1"/>
</dbReference>
<dbReference type="GO" id="GO:0016614">
    <property type="term" value="F:oxidoreductase activity, acting on CH-OH group of donors"/>
    <property type="evidence" value="ECO:0007669"/>
    <property type="project" value="InterPro"/>
</dbReference>
<feature type="domain" description="Glucose-methanol-choline oxidoreductase N-terminal" evidence="6">
    <location>
        <begin position="85"/>
        <end position="108"/>
    </location>
</feature>
<dbReference type="InterPro" id="IPR007867">
    <property type="entry name" value="GMC_OxRtase_C"/>
</dbReference>
<dbReference type="PROSITE" id="PS00623">
    <property type="entry name" value="GMC_OXRED_1"/>
    <property type="match status" value="1"/>
</dbReference>
<gene>
    <name evidence="8" type="ORF">ARAM_004676</name>
</gene>
<comment type="similarity">
    <text evidence="1 5">Belongs to the GMC oxidoreductase family.</text>
</comment>
<evidence type="ECO:0000256" key="2">
    <source>
        <dbReference type="PIRSR" id="PIRSR000137-1"/>
    </source>
</evidence>
<name>A0A0F8WUD5_9EURO</name>
<protein>
    <recommendedName>
        <fullName evidence="6 7">Glucose-methanol-choline oxidoreductase N-terminal domain-containing protein</fullName>
    </recommendedName>
</protein>